<dbReference type="Gene3D" id="1.10.1660.10">
    <property type="match status" value="1"/>
</dbReference>
<evidence type="ECO:0000256" key="1">
    <source>
        <dbReference type="ARBA" id="ARBA00023125"/>
    </source>
</evidence>
<comment type="caution">
    <text evidence="4">The sequence shown here is derived from an EMBL/GenBank/DDBJ whole genome shotgun (WGS) entry which is preliminary data.</text>
</comment>
<dbReference type="PANTHER" id="PTHR30204">
    <property type="entry name" value="REDOX-CYCLING DRUG-SENSING TRANSCRIPTIONAL ACTIVATOR SOXR"/>
    <property type="match status" value="1"/>
</dbReference>
<dbReference type="SMART" id="SM00422">
    <property type="entry name" value="HTH_MERR"/>
    <property type="match status" value="1"/>
</dbReference>
<dbReference type="EMBL" id="BOSL01000001">
    <property type="protein sequence ID" value="GIP51067.1"/>
    <property type="molecule type" value="Genomic_DNA"/>
</dbReference>
<dbReference type="InterPro" id="IPR047057">
    <property type="entry name" value="MerR_fam"/>
</dbReference>
<evidence type="ECO:0000259" key="3">
    <source>
        <dbReference type="PROSITE" id="PS50937"/>
    </source>
</evidence>
<keyword evidence="5" id="KW-1185">Reference proteome</keyword>
<dbReference type="CDD" id="cd01107">
    <property type="entry name" value="HTH_BmrR"/>
    <property type="match status" value="1"/>
</dbReference>
<evidence type="ECO:0000313" key="5">
    <source>
        <dbReference type="Proteomes" id="UP000679992"/>
    </source>
</evidence>
<dbReference type="Pfam" id="PF13411">
    <property type="entry name" value="MerR_1"/>
    <property type="match status" value="1"/>
</dbReference>
<dbReference type="PANTHER" id="PTHR30204:SF97">
    <property type="entry name" value="MERR FAMILY REGULATORY PROTEIN"/>
    <property type="match status" value="1"/>
</dbReference>
<dbReference type="PROSITE" id="PS00552">
    <property type="entry name" value="HTH_MERR_1"/>
    <property type="match status" value="1"/>
</dbReference>
<dbReference type="RefSeq" id="WP_213653346.1">
    <property type="nucleotide sequence ID" value="NZ_BOSL01000001.1"/>
</dbReference>
<sequence length="275" mass="31042">MLKIGEFAKLSGVSIKTLRYYDKIGLVRPDVVDINNGYRFYSEAQLLTIKRIHIFKEQGFTLDQISTFLKEDISEEGVRSLVAQKQAELRRLIRESENQLNAINERLDRAKAFAAAHEKEYPIALRKVNPMLVASIRAIVPMSRLCVLLDEVIQYVRAYGETQASKSIVIKHGNAIDDQVDLEVALPISTNMIPSSDRVRINVLPGHTSAASLVHRCDPYDHSCLAVESLSAWIEANGYSRVEGEPIREVYMTPDEDIYGRMRLAELLIPVSRSV</sequence>
<dbReference type="Pfam" id="PF06445">
    <property type="entry name" value="GyrI-like"/>
    <property type="match status" value="1"/>
</dbReference>
<evidence type="ECO:0000256" key="2">
    <source>
        <dbReference type="SAM" id="Coils"/>
    </source>
</evidence>
<dbReference type="InterPro" id="IPR000551">
    <property type="entry name" value="MerR-type_HTH_dom"/>
</dbReference>
<dbReference type="InterPro" id="IPR009061">
    <property type="entry name" value="DNA-bd_dom_put_sf"/>
</dbReference>
<reference evidence="4 5" key="1">
    <citation type="submission" date="2021-03" db="EMBL/GenBank/DDBJ databases">
        <title>Antimicrobial resistance genes in bacteria isolated from Japanese honey, and their potential for conferring macrolide and lincosamide resistance in the American foulbrood pathogen Paenibacillus larvae.</title>
        <authorList>
            <person name="Okamoto M."/>
            <person name="Kumagai M."/>
            <person name="Kanamori H."/>
            <person name="Takamatsu D."/>
        </authorList>
    </citation>
    <scope>NUCLEOTIDE SEQUENCE [LARGE SCALE GENOMIC DNA]</scope>
    <source>
        <strain evidence="4 5">J42TS3</strain>
    </source>
</reference>
<keyword evidence="1" id="KW-0238">DNA-binding</keyword>
<protein>
    <submittedName>
        <fullName evidence="4">MerR family transcriptional regulator</fullName>
    </submittedName>
</protein>
<evidence type="ECO:0000313" key="4">
    <source>
        <dbReference type="EMBL" id="GIP51067.1"/>
    </source>
</evidence>
<dbReference type="PROSITE" id="PS50937">
    <property type="entry name" value="HTH_MERR_2"/>
    <property type="match status" value="1"/>
</dbReference>
<name>A0ABQ4M538_9BACL</name>
<dbReference type="SUPFAM" id="SSF55136">
    <property type="entry name" value="Probable bacterial effector-binding domain"/>
    <property type="match status" value="1"/>
</dbReference>
<dbReference type="InterPro" id="IPR029442">
    <property type="entry name" value="GyrI-like"/>
</dbReference>
<proteinExistence type="predicted"/>
<keyword evidence="2" id="KW-0175">Coiled coil</keyword>
<feature type="domain" description="HTH merR-type" evidence="3">
    <location>
        <begin position="1"/>
        <end position="71"/>
    </location>
</feature>
<accession>A0ABQ4M538</accession>
<dbReference type="SUPFAM" id="SSF46955">
    <property type="entry name" value="Putative DNA-binding domain"/>
    <property type="match status" value="1"/>
</dbReference>
<organism evidence="4 5">
    <name type="scientific">Paenibacillus vini</name>
    <dbReference type="NCBI Taxonomy" id="1476024"/>
    <lineage>
        <taxon>Bacteria</taxon>
        <taxon>Bacillati</taxon>
        <taxon>Bacillota</taxon>
        <taxon>Bacilli</taxon>
        <taxon>Bacillales</taxon>
        <taxon>Paenibacillaceae</taxon>
        <taxon>Paenibacillus</taxon>
    </lineage>
</organism>
<feature type="coiled-coil region" evidence="2">
    <location>
        <begin position="82"/>
        <end position="120"/>
    </location>
</feature>
<dbReference type="Proteomes" id="UP000679992">
    <property type="component" value="Unassembled WGS sequence"/>
</dbReference>
<gene>
    <name evidence="4" type="ORF">J42TS3_01020</name>
</gene>
<dbReference type="Gene3D" id="3.20.80.10">
    <property type="entry name" value="Regulatory factor, effector binding domain"/>
    <property type="match status" value="1"/>
</dbReference>
<dbReference type="InterPro" id="IPR011256">
    <property type="entry name" value="Reg_factor_effector_dom_sf"/>
</dbReference>